<reference evidence="1 2" key="1">
    <citation type="submission" date="2014-08" db="EMBL/GenBank/DDBJ databases">
        <title>Genomic and Phenotypic Diversity of Colwellia psychrerythraea strains from Disparate Marine Basins.</title>
        <authorList>
            <person name="Techtmann S.M."/>
            <person name="Stelling S.C."/>
            <person name="Utturkar S.M."/>
            <person name="Alshibli N."/>
            <person name="Harris A."/>
            <person name="Brown S.D."/>
            <person name="Hazen T.C."/>
        </authorList>
    </citation>
    <scope>NUCLEOTIDE SEQUENCE [LARGE SCALE GENOMIC DNA]</scope>
    <source>
        <strain evidence="1 2">GAB14E</strain>
    </source>
</reference>
<accession>A0A099KI99</accession>
<dbReference type="Gene3D" id="3.90.1150.30">
    <property type="match status" value="1"/>
</dbReference>
<sequence>MNKRLWNTIIIDGSTPKGEIERLIDNSYMLVVSKMSKKDRQSITLHI</sequence>
<proteinExistence type="predicted"/>
<gene>
    <name evidence="1" type="ORF">GAB14E_3868</name>
</gene>
<comment type="caution">
    <text evidence="1">The sequence shown here is derived from an EMBL/GenBank/DDBJ whole genome shotgun (WGS) entry which is preliminary data.</text>
</comment>
<dbReference type="SUPFAM" id="SSF142906">
    <property type="entry name" value="YjbR-like"/>
    <property type="match status" value="1"/>
</dbReference>
<organism evidence="1 2">
    <name type="scientific">Colwellia psychrerythraea</name>
    <name type="common">Vibrio psychroerythus</name>
    <dbReference type="NCBI Taxonomy" id="28229"/>
    <lineage>
        <taxon>Bacteria</taxon>
        <taxon>Pseudomonadati</taxon>
        <taxon>Pseudomonadota</taxon>
        <taxon>Gammaproteobacteria</taxon>
        <taxon>Alteromonadales</taxon>
        <taxon>Colwelliaceae</taxon>
        <taxon>Colwellia</taxon>
    </lineage>
</organism>
<dbReference type="PATRIC" id="fig|28229.3.peg.3795"/>
<dbReference type="Proteomes" id="UP000029868">
    <property type="component" value="Unassembled WGS sequence"/>
</dbReference>
<evidence type="ECO:0000313" key="1">
    <source>
        <dbReference type="EMBL" id="KGJ89707.1"/>
    </source>
</evidence>
<evidence type="ECO:0000313" key="2">
    <source>
        <dbReference type="Proteomes" id="UP000029868"/>
    </source>
</evidence>
<dbReference type="InterPro" id="IPR038056">
    <property type="entry name" value="YjbR-like_sf"/>
</dbReference>
<name>A0A099KI99_COLPS</name>
<dbReference type="AlphaFoldDB" id="A0A099KI99"/>
<protein>
    <submittedName>
        <fullName evidence="1">Uncharacterized protein</fullName>
    </submittedName>
</protein>
<dbReference type="EMBL" id="JQEC01000054">
    <property type="protein sequence ID" value="KGJ89707.1"/>
    <property type="molecule type" value="Genomic_DNA"/>
</dbReference>